<gene>
    <name evidence="1" type="ORF">Patl1_09709</name>
</gene>
<dbReference type="Proteomes" id="UP001164250">
    <property type="component" value="Chromosome 12"/>
</dbReference>
<sequence length="141" mass="15862">MPPNSQHTLQHKHNSKVISLNGYNMKQYCPYLLLSVLLLPLMAAAALRQGPLVGGWSPIKDPKDQHVVEIGQFAVSEYNSQSKTQLKFQQVVKGEKQVVSGTNYRLVLAAKDGTTAKNYEAVVWEKPWEHFKNLTSFKPVN</sequence>
<dbReference type="EMBL" id="CM047908">
    <property type="protein sequence ID" value="KAJ0082072.1"/>
    <property type="molecule type" value="Genomic_DNA"/>
</dbReference>
<comment type="caution">
    <text evidence="1">The sequence shown here is derived from an EMBL/GenBank/DDBJ whole genome shotgun (WGS) entry which is preliminary data.</text>
</comment>
<organism evidence="1 2">
    <name type="scientific">Pistacia atlantica</name>
    <dbReference type="NCBI Taxonomy" id="434234"/>
    <lineage>
        <taxon>Eukaryota</taxon>
        <taxon>Viridiplantae</taxon>
        <taxon>Streptophyta</taxon>
        <taxon>Embryophyta</taxon>
        <taxon>Tracheophyta</taxon>
        <taxon>Spermatophyta</taxon>
        <taxon>Magnoliopsida</taxon>
        <taxon>eudicotyledons</taxon>
        <taxon>Gunneridae</taxon>
        <taxon>Pentapetalae</taxon>
        <taxon>rosids</taxon>
        <taxon>malvids</taxon>
        <taxon>Sapindales</taxon>
        <taxon>Anacardiaceae</taxon>
        <taxon>Pistacia</taxon>
    </lineage>
</organism>
<protein>
    <submittedName>
        <fullName evidence="1">Uncharacterized protein</fullName>
    </submittedName>
</protein>
<proteinExistence type="predicted"/>
<evidence type="ECO:0000313" key="2">
    <source>
        <dbReference type="Proteomes" id="UP001164250"/>
    </source>
</evidence>
<accession>A0ACC1A705</accession>
<evidence type="ECO:0000313" key="1">
    <source>
        <dbReference type="EMBL" id="KAJ0082072.1"/>
    </source>
</evidence>
<name>A0ACC1A705_9ROSI</name>
<keyword evidence="2" id="KW-1185">Reference proteome</keyword>
<reference evidence="2" key="1">
    <citation type="journal article" date="2023" name="G3 (Bethesda)">
        <title>Genome assembly and association tests identify interacting loci associated with vigor, precocity, and sex in interspecific pistachio rootstocks.</title>
        <authorList>
            <person name="Palmer W."/>
            <person name="Jacygrad E."/>
            <person name="Sagayaradj S."/>
            <person name="Cavanaugh K."/>
            <person name="Han R."/>
            <person name="Bertier L."/>
            <person name="Beede B."/>
            <person name="Kafkas S."/>
            <person name="Golino D."/>
            <person name="Preece J."/>
            <person name="Michelmore R."/>
        </authorList>
    </citation>
    <scope>NUCLEOTIDE SEQUENCE [LARGE SCALE GENOMIC DNA]</scope>
</reference>